<dbReference type="EMBL" id="WNZW01000010">
    <property type="protein sequence ID" value="MUG47154.1"/>
    <property type="molecule type" value="Genomic_DNA"/>
</dbReference>
<organism evidence="3 4">
    <name type="scientific">Paenibacillus woosongensis</name>
    <dbReference type="NCBI Taxonomy" id="307580"/>
    <lineage>
        <taxon>Bacteria</taxon>
        <taxon>Bacillati</taxon>
        <taxon>Bacillota</taxon>
        <taxon>Bacilli</taxon>
        <taxon>Bacillales</taxon>
        <taxon>Paenibacillaceae</taxon>
        <taxon>Paenibacillus</taxon>
    </lineage>
</organism>
<reference evidence="3 4" key="1">
    <citation type="submission" date="2019-11" db="EMBL/GenBank/DDBJ databases">
        <title>Draft genome sequences of five Paenibacillus species of dairy origin.</title>
        <authorList>
            <person name="Olajide A.M."/>
            <person name="Chen S."/>
            <person name="Lapointe G."/>
        </authorList>
    </citation>
    <scope>NUCLEOTIDE SEQUENCE [LARGE SCALE GENOMIC DNA]</scope>
    <source>
        <strain evidence="3 4">12CR55</strain>
    </source>
</reference>
<feature type="repeat" description="TPR" evidence="1">
    <location>
        <begin position="193"/>
        <end position="226"/>
    </location>
</feature>
<accession>A0A7X2Z400</accession>
<dbReference type="SMART" id="SM00028">
    <property type="entry name" value="TPR"/>
    <property type="match status" value="3"/>
</dbReference>
<sequence>MISNHTISLCMIVKNEERSLERCLQSVQGKVGEIIIVDTGSTDQTKEIARRYTDRIYDFEWIGDFSAARNYALEFASSDYILHLDADETLEDPNNELMGNLDKDFYYIRIKNDLGTGLVLTHQFVRLFRNSPEIRYKGALHEQVQLDHNIHQYGYLSTLILHDGYKDDIIKSKQKAQRNEHILLEEIKNNPTAFNYYNLGMQYIVAGQYNDALNALKKSYTLANNYTFSQKVVLEIMKCLHELGRYQEAVKVSMDAVELYENIPDFWYQLGLSYLEWGMLKDAEDSFNKCLEIGEEKSQELLNHYDGTGSYLAQGQLAKVNLMLGNNEQALEYILSAAKAAPNVTGFFNIFLSILPNASPKELLQHVIHIWPYQTERHANLIATLYQQRHPLLNEFITYHNLDVEYPISTLHYIFENNYERALAELNQQSQKGTDHFITNNVILLSFLLNNPNLISEFKNDISLSEKEAKWFKNIILKKVPTQSIHVNKALLMIWKQLILDLIQLQKYEFIDLLISATKQAEFRLIISECLQQYGFDELALEVLIECDNSHVNRQVYMTAAKSLIKLGAAEDALFYLSKAEGVHLDFNVLFEKWRIASTIDKFEEIKILQKMIQSYPESRWAKRTSGAILG</sequence>
<evidence type="ECO:0000313" key="4">
    <source>
        <dbReference type="Proteomes" id="UP000447876"/>
    </source>
</evidence>
<dbReference type="AlphaFoldDB" id="A0A7X2Z400"/>
<dbReference type="Proteomes" id="UP000447876">
    <property type="component" value="Unassembled WGS sequence"/>
</dbReference>
<dbReference type="PANTHER" id="PTHR43630:SF2">
    <property type="entry name" value="GLYCOSYLTRANSFERASE"/>
    <property type="match status" value="1"/>
</dbReference>
<evidence type="ECO:0000259" key="2">
    <source>
        <dbReference type="Pfam" id="PF00535"/>
    </source>
</evidence>
<gene>
    <name evidence="3" type="ORF">GNP95_19490</name>
</gene>
<evidence type="ECO:0000313" key="3">
    <source>
        <dbReference type="EMBL" id="MUG47154.1"/>
    </source>
</evidence>
<dbReference type="SUPFAM" id="SSF48452">
    <property type="entry name" value="TPR-like"/>
    <property type="match status" value="1"/>
</dbReference>
<feature type="repeat" description="TPR" evidence="1">
    <location>
        <begin position="264"/>
        <end position="297"/>
    </location>
</feature>
<dbReference type="PANTHER" id="PTHR43630">
    <property type="entry name" value="POLY-BETA-1,6-N-ACETYL-D-GLUCOSAMINE SYNTHASE"/>
    <property type="match status" value="1"/>
</dbReference>
<dbReference type="InterPro" id="IPR019734">
    <property type="entry name" value="TPR_rpt"/>
</dbReference>
<keyword evidence="1" id="KW-0802">TPR repeat</keyword>
<dbReference type="InterPro" id="IPR001173">
    <property type="entry name" value="Glyco_trans_2-like"/>
</dbReference>
<dbReference type="SUPFAM" id="SSF53448">
    <property type="entry name" value="Nucleotide-diphospho-sugar transferases"/>
    <property type="match status" value="1"/>
</dbReference>
<protein>
    <submittedName>
        <fullName evidence="3">Glycosyltransferase</fullName>
    </submittedName>
</protein>
<keyword evidence="3" id="KW-0808">Transferase</keyword>
<dbReference type="Pfam" id="PF00535">
    <property type="entry name" value="Glycos_transf_2"/>
    <property type="match status" value="1"/>
</dbReference>
<feature type="domain" description="Glycosyltransferase 2-like" evidence="2">
    <location>
        <begin position="8"/>
        <end position="92"/>
    </location>
</feature>
<dbReference type="GO" id="GO:0016740">
    <property type="term" value="F:transferase activity"/>
    <property type="evidence" value="ECO:0007669"/>
    <property type="project" value="UniProtKB-KW"/>
</dbReference>
<comment type="caution">
    <text evidence="3">The sequence shown here is derived from an EMBL/GenBank/DDBJ whole genome shotgun (WGS) entry which is preliminary data.</text>
</comment>
<dbReference type="InterPro" id="IPR029044">
    <property type="entry name" value="Nucleotide-diphossugar_trans"/>
</dbReference>
<dbReference type="OrthoDB" id="9815923at2"/>
<dbReference type="Gene3D" id="1.25.40.10">
    <property type="entry name" value="Tetratricopeptide repeat domain"/>
    <property type="match status" value="1"/>
</dbReference>
<dbReference type="Gene3D" id="3.90.550.10">
    <property type="entry name" value="Spore Coat Polysaccharide Biosynthesis Protein SpsA, Chain A"/>
    <property type="match status" value="1"/>
</dbReference>
<name>A0A7X2Z400_9BACL</name>
<proteinExistence type="predicted"/>
<dbReference type="InterPro" id="IPR011990">
    <property type="entry name" value="TPR-like_helical_dom_sf"/>
</dbReference>
<dbReference type="PROSITE" id="PS50005">
    <property type="entry name" value="TPR"/>
    <property type="match status" value="2"/>
</dbReference>
<evidence type="ECO:0000256" key="1">
    <source>
        <dbReference type="PROSITE-ProRule" id="PRU00339"/>
    </source>
</evidence>
<dbReference type="Pfam" id="PF13181">
    <property type="entry name" value="TPR_8"/>
    <property type="match status" value="1"/>
</dbReference>
<dbReference type="CDD" id="cd02511">
    <property type="entry name" value="Beta4Glucosyltransferase"/>
    <property type="match status" value="1"/>
</dbReference>